<keyword evidence="3" id="KW-0134">Cell wall</keyword>
<keyword evidence="6 8" id="KW-0326">Glycosidase</keyword>
<dbReference type="GO" id="GO:0005975">
    <property type="term" value="P:carbohydrate metabolic process"/>
    <property type="evidence" value="ECO:0007669"/>
    <property type="project" value="InterPro"/>
</dbReference>
<dbReference type="STRING" id="52838.A0A4S8IQM8"/>
<evidence type="ECO:0000256" key="1">
    <source>
        <dbReference type="ARBA" id="ARBA00004191"/>
    </source>
</evidence>
<dbReference type="InterPro" id="IPR012334">
    <property type="entry name" value="Pectin_lyas_fold"/>
</dbReference>
<comment type="subcellular location">
    <subcellularLocation>
        <location evidence="1">Secreted</location>
        <location evidence="1">Cell wall</location>
    </subcellularLocation>
</comment>
<keyword evidence="5 8" id="KW-0378">Hydrolase</keyword>
<name>A0A4S8IQM8_MUSBA</name>
<dbReference type="Gene3D" id="2.160.20.10">
    <property type="entry name" value="Single-stranded right-handed beta-helix, Pectin lyase-like"/>
    <property type="match status" value="1"/>
</dbReference>
<proteinExistence type="inferred from homology"/>
<evidence type="ECO:0000313" key="10">
    <source>
        <dbReference type="Proteomes" id="UP000317650"/>
    </source>
</evidence>
<dbReference type="SUPFAM" id="SSF51126">
    <property type="entry name" value="Pectin lyase-like"/>
    <property type="match status" value="1"/>
</dbReference>
<evidence type="ECO:0000313" key="9">
    <source>
        <dbReference type="EMBL" id="THU50938.1"/>
    </source>
</evidence>
<organism evidence="9 10">
    <name type="scientific">Musa balbisiana</name>
    <name type="common">Banana</name>
    <dbReference type="NCBI Taxonomy" id="52838"/>
    <lineage>
        <taxon>Eukaryota</taxon>
        <taxon>Viridiplantae</taxon>
        <taxon>Streptophyta</taxon>
        <taxon>Embryophyta</taxon>
        <taxon>Tracheophyta</taxon>
        <taxon>Spermatophyta</taxon>
        <taxon>Magnoliopsida</taxon>
        <taxon>Liliopsida</taxon>
        <taxon>Zingiberales</taxon>
        <taxon>Musaceae</taxon>
        <taxon>Musa</taxon>
    </lineage>
</organism>
<keyword evidence="7" id="KW-0961">Cell wall biogenesis/degradation</keyword>
<dbReference type="Pfam" id="PF00295">
    <property type="entry name" value="Glyco_hydro_28"/>
    <property type="match status" value="1"/>
</dbReference>
<dbReference type="InterPro" id="IPR011050">
    <property type="entry name" value="Pectin_lyase_fold/virulence"/>
</dbReference>
<evidence type="ECO:0000256" key="8">
    <source>
        <dbReference type="RuleBase" id="RU361169"/>
    </source>
</evidence>
<gene>
    <name evidence="9" type="ORF">C4D60_Mb06t25670</name>
</gene>
<dbReference type="InterPro" id="IPR000743">
    <property type="entry name" value="Glyco_hydro_28"/>
</dbReference>
<dbReference type="Proteomes" id="UP000317650">
    <property type="component" value="Chromosome 6"/>
</dbReference>
<sequence length="159" mass="17741">MHIFESTNITPDSFKISALGDHSNTDGVANSIISIIDDCISINPNYINLTIFNVLYSINHNINIDNFDKNINEKNVITLIDPSLVKIKGIKFRNNKGTSTSSEAIKLVCIKVVPCESVKLNDTSLEYNDDDKQAKTMISTYVHVYNNSNGNMKHLICNC</sequence>
<evidence type="ECO:0000256" key="4">
    <source>
        <dbReference type="ARBA" id="ARBA00022525"/>
    </source>
</evidence>
<evidence type="ECO:0000256" key="3">
    <source>
        <dbReference type="ARBA" id="ARBA00022512"/>
    </source>
</evidence>
<keyword evidence="4" id="KW-0964">Secreted</keyword>
<dbReference type="GO" id="GO:0004650">
    <property type="term" value="F:polygalacturonase activity"/>
    <property type="evidence" value="ECO:0007669"/>
    <property type="project" value="InterPro"/>
</dbReference>
<evidence type="ECO:0000256" key="5">
    <source>
        <dbReference type="ARBA" id="ARBA00022801"/>
    </source>
</evidence>
<dbReference type="EMBL" id="PYDT01000009">
    <property type="protein sequence ID" value="THU50938.1"/>
    <property type="molecule type" value="Genomic_DNA"/>
</dbReference>
<dbReference type="AlphaFoldDB" id="A0A4S8IQM8"/>
<keyword evidence="10" id="KW-1185">Reference proteome</keyword>
<dbReference type="GO" id="GO:0071555">
    <property type="term" value="P:cell wall organization"/>
    <property type="evidence" value="ECO:0007669"/>
    <property type="project" value="UniProtKB-KW"/>
</dbReference>
<protein>
    <submittedName>
        <fullName evidence="9">Uncharacterized protein</fullName>
    </submittedName>
</protein>
<evidence type="ECO:0000256" key="6">
    <source>
        <dbReference type="ARBA" id="ARBA00023295"/>
    </source>
</evidence>
<comment type="caution">
    <text evidence="9">The sequence shown here is derived from an EMBL/GenBank/DDBJ whole genome shotgun (WGS) entry which is preliminary data.</text>
</comment>
<evidence type="ECO:0000256" key="2">
    <source>
        <dbReference type="ARBA" id="ARBA00008834"/>
    </source>
</evidence>
<accession>A0A4S8IQM8</accession>
<comment type="similarity">
    <text evidence="2 8">Belongs to the glycosyl hydrolase 28 family.</text>
</comment>
<reference evidence="9 10" key="1">
    <citation type="journal article" date="2019" name="Nat. Plants">
        <title>Genome sequencing of Musa balbisiana reveals subgenome evolution and function divergence in polyploid bananas.</title>
        <authorList>
            <person name="Yao X."/>
        </authorList>
    </citation>
    <scope>NUCLEOTIDE SEQUENCE [LARGE SCALE GENOMIC DNA]</scope>
    <source>
        <strain evidence="10">cv. DH-PKW</strain>
        <tissue evidence="9">Leaves</tissue>
    </source>
</reference>
<dbReference type="PANTHER" id="PTHR31375">
    <property type="match status" value="1"/>
</dbReference>
<evidence type="ECO:0000256" key="7">
    <source>
        <dbReference type="ARBA" id="ARBA00023316"/>
    </source>
</evidence>